<dbReference type="GeneID" id="115882043"/>
<dbReference type="Proteomes" id="UP000504635">
    <property type="component" value="Unplaced"/>
</dbReference>
<dbReference type="KEGG" id="soy:115882043"/>
<dbReference type="PANTHER" id="PTHR13318:SF190">
    <property type="entry name" value="PARTNER OF PAIRED, ISOFORM B"/>
    <property type="match status" value="1"/>
</dbReference>
<evidence type="ECO:0000313" key="2">
    <source>
        <dbReference type="RefSeq" id="XP_030755723.1"/>
    </source>
</evidence>
<dbReference type="OrthoDB" id="16120at2759"/>
<gene>
    <name evidence="2 3" type="primary">LOC115882043</name>
</gene>
<name>A0A6J2XW47_SITOR</name>
<proteinExistence type="predicted"/>
<evidence type="ECO:0000313" key="1">
    <source>
        <dbReference type="Proteomes" id="UP000504635"/>
    </source>
</evidence>
<dbReference type="AlphaFoldDB" id="A0A6J2XW47"/>
<protein>
    <submittedName>
        <fullName evidence="2 3">Uncharacterized protein LOC115882043</fullName>
    </submittedName>
</protein>
<dbReference type="RefSeq" id="XP_030755724.1">
    <property type="nucleotide sequence ID" value="XM_030899864.1"/>
</dbReference>
<keyword evidence="1" id="KW-1185">Reference proteome</keyword>
<dbReference type="InterPro" id="IPR032675">
    <property type="entry name" value="LRR_dom_sf"/>
</dbReference>
<dbReference type="Gene3D" id="3.80.10.10">
    <property type="entry name" value="Ribonuclease Inhibitor"/>
    <property type="match status" value="2"/>
</dbReference>
<dbReference type="GO" id="GO:0019005">
    <property type="term" value="C:SCF ubiquitin ligase complex"/>
    <property type="evidence" value="ECO:0007669"/>
    <property type="project" value="TreeGrafter"/>
</dbReference>
<evidence type="ECO:0000313" key="3">
    <source>
        <dbReference type="RefSeq" id="XP_030755724.1"/>
    </source>
</evidence>
<dbReference type="SUPFAM" id="SSF52058">
    <property type="entry name" value="L domain-like"/>
    <property type="match status" value="1"/>
</dbReference>
<dbReference type="GO" id="GO:0031146">
    <property type="term" value="P:SCF-dependent proteasomal ubiquitin-dependent protein catabolic process"/>
    <property type="evidence" value="ECO:0007669"/>
    <property type="project" value="TreeGrafter"/>
</dbReference>
<accession>A0A6J2XW47</accession>
<organism evidence="1 2">
    <name type="scientific">Sitophilus oryzae</name>
    <name type="common">Rice weevil</name>
    <name type="synonym">Curculio oryzae</name>
    <dbReference type="NCBI Taxonomy" id="7048"/>
    <lineage>
        <taxon>Eukaryota</taxon>
        <taxon>Metazoa</taxon>
        <taxon>Ecdysozoa</taxon>
        <taxon>Arthropoda</taxon>
        <taxon>Hexapoda</taxon>
        <taxon>Insecta</taxon>
        <taxon>Pterygota</taxon>
        <taxon>Neoptera</taxon>
        <taxon>Endopterygota</taxon>
        <taxon>Coleoptera</taxon>
        <taxon>Polyphaga</taxon>
        <taxon>Cucujiformia</taxon>
        <taxon>Curculionidae</taxon>
        <taxon>Dryophthorinae</taxon>
        <taxon>Sitophilus</taxon>
    </lineage>
</organism>
<dbReference type="PANTHER" id="PTHR13318">
    <property type="entry name" value="PARTNER OF PAIRED, ISOFORM B-RELATED"/>
    <property type="match status" value="1"/>
</dbReference>
<sequence>MSPKIQPDSLEKGCYKKLTFSLINALIDEENIESIREYLSCAPYVVLETLLKEILKSSDLEENIRFNSLQMLLREDVKSLETDMFPKFYHKRILEIILERGLRLQNLNLKGLWARDCPKLLCDLISNLNELKCLEIPHIADDSVIKSLNNLKYLNVLNISGDAYYSEEGLKAFKNESLVVLDIGNYGNKDLGFGVETSISLVAALIENLPNLAVLKTYSFAGHALQLLHRKNPDFVTKLTYVYDTDTTLDVFDAIVATCPKLNYAYFHTPCEGVVEQFHRLKDLHTLKLTQGNTNELIKYLSQSQNKLEVLKINHNKLDALDIGLLARYAENLKTLECYYMNLEFPNLDKLTFRYLSKIQLIYCDISDKDVMSLMVSTPEAISIHIGSSVDFTDEDILRLVTEHNFPQLEELIFSYASNLTDLSVELLVTTCWNLKVLGTLSEWNISELEFITLKLLFQSTNTDVTLLPLLKIY</sequence>
<dbReference type="RefSeq" id="XP_030755723.1">
    <property type="nucleotide sequence ID" value="XM_030899863.1"/>
</dbReference>
<reference evidence="2 3" key="1">
    <citation type="submission" date="2025-04" db="UniProtKB">
        <authorList>
            <consortium name="RefSeq"/>
        </authorList>
    </citation>
    <scope>IDENTIFICATION</scope>
    <source>
        <tissue evidence="2 3">Gonads</tissue>
    </source>
</reference>